<reference evidence="1 2" key="2">
    <citation type="journal article" date="2017" name="Nature">
        <title>The Apostasia genome and the evolution of orchids.</title>
        <authorList>
            <person name="Zhang G.Q."/>
            <person name="Liu K.W."/>
            <person name="Li Z."/>
            <person name="Lohaus R."/>
            <person name="Hsiao Y.Y."/>
            <person name="Niu S.C."/>
            <person name="Wang J.Y."/>
            <person name="Lin Y.C."/>
            <person name="Xu Q."/>
            <person name="Chen L.J."/>
            <person name="Yoshida K."/>
            <person name="Fujiwara S."/>
            <person name="Wang Z.W."/>
            <person name="Zhang Y.Q."/>
            <person name="Mitsuda N."/>
            <person name="Wang M."/>
            <person name="Liu G.H."/>
            <person name="Pecoraro L."/>
            <person name="Huang H.X."/>
            <person name="Xiao X.J."/>
            <person name="Lin M."/>
            <person name="Wu X.Y."/>
            <person name="Wu W.L."/>
            <person name="Chen Y.Y."/>
            <person name="Chang S.B."/>
            <person name="Sakamoto S."/>
            <person name="Ohme-Takagi M."/>
            <person name="Yagi M."/>
            <person name="Zeng S.J."/>
            <person name="Shen C.Y."/>
            <person name="Yeh C.M."/>
            <person name="Luo Y.B."/>
            <person name="Tsai W.C."/>
            <person name="Van de Peer Y."/>
            <person name="Liu Z.J."/>
        </authorList>
    </citation>
    <scope>NUCLEOTIDE SEQUENCE [LARGE SCALE GENOMIC DNA]</scope>
    <source>
        <tissue evidence="1">The whole plant</tissue>
    </source>
</reference>
<organism evidence="1 2">
    <name type="scientific">Dendrobium catenatum</name>
    <dbReference type="NCBI Taxonomy" id="906689"/>
    <lineage>
        <taxon>Eukaryota</taxon>
        <taxon>Viridiplantae</taxon>
        <taxon>Streptophyta</taxon>
        <taxon>Embryophyta</taxon>
        <taxon>Tracheophyta</taxon>
        <taxon>Spermatophyta</taxon>
        <taxon>Magnoliopsida</taxon>
        <taxon>Liliopsida</taxon>
        <taxon>Asparagales</taxon>
        <taxon>Orchidaceae</taxon>
        <taxon>Epidendroideae</taxon>
        <taxon>Malaxideae</taxon>
        <taxon>Dendrobiinae</taxon>
        <taxon>Dendrobium</taxon>
    </lineage>
</organism>
<name>A0A2I0XHL7_9ASPA</name>
<evidence type="ECO:0000313" key="2">
    <source>
        <dbReference type="Proteomes" id="UP000233837"/>
    </source>
</evidence>
<evidence type="ECO:0000313" key="1">
    <source>
        <dbReference type="EMBL" id="PKU87374.1"/>
    </source>
</evidence>
<dbReference type="AlphaFoldDB" id="A0A2I0XHL7"/>
<protein>
    <submittedName>
        <fullName evidence="1">Uncharacterized protein</fullName>
    </submittedName>
</protein>
<dbReference type="EMBL" id="KZ501875">
    <property type="protein sequence ID" value="PKU87374.1"/>
    <property type="molecule type" value="Genomic_DNA"/>
</dbReference>
<dbReference type="Proteomes" id="UP000233837">
    <property type="component" value="Unassembled WGS sequence"/>
</dbReference>
<proteinExistence type="predicted"/>
<gene>
    <name evidence="1" type="ORF">MA16_Dca008470</name>
</gene>
<sequence length="56" mass="6945">MERSQNRRFGLWFQWRVSLQIRIAKNQNDQLKHYPKVMKNIKEHSRRLSNGKLSYE</sequence>
<keyword evidence="2" id="KW-1185">Reference proteome</keyword>
<accession>A0A2I0XHL7</accession>
<reference evidence="1 2" key="1">
    <citation type="journal article" date="2016" name="Sci. Rep.">
        <title>The Dendrobium catenatum Lindl. genome sequence provides insights into polysaccharide synthase, floral development and adaptive evolution.</title>
        <authorList>
            <person name="Zhang G.Q."/>
            <person name="Xu Q."/>
            <person name="Bian C."/>
            <person name="Tsai W.C."/>
            <person name="Yeh C.M."/>
            <person name="Liu K.W."/>
            <person name="Yoshida K."/>
            <person name="Zhang L.S."/>
            <person name="Chang S.B."/>
            <person name="Chen F."/>
            <person name="Shi Y."/>
            <person name="Su Y.Y."/>
            <person name="Zhang Y.Q."/>
            <person name="Chen L.J."/>
            <person name="Yin Y."/>
            <person name="Lin M."/>
            <person name="Huang H."/>
            <person name="Deng H."/>
            <person name="Wang Z.W."/>
            <person name="Zhu S.L."/>
            <person name="Zhao X."/>
            <person name="Deng C."/>
            <person name="Niu S.C."/>
            <person name="Huang J."/>
            <person name="Wang M."/>
            <person name="Liu G.H."/>
            <person name="Yang H.J."/>
            <person name="Xiao X.J."/>
            <person name="Hsiao Y.Y."/>
            <person name="Wu W.L."/>
            <person name="Chen Y.Y."/>
            <person name="Mitsuda N."/>
            <person name="Ohme-Takagi M."/>
            <person name="Luo Y.B."/>
            <person name="Van de Peer Y."/>
            <person name="Liu Z.J."/>
        </authorList>
    </citation>
    <scope>NUCLEOTIDE SEQUENCE [LARGE SCALE GENOMIC DNA]</scope>
    <source>
        <tissue evidence="1">The whole plant</tissue>
    </source>
</reference>